<dbReference type="FunFam" id="1.10.8.720:FF:000002">
    <property type="entry name" value="Dynein heavy chain 9, axonemal"/>
    <property type="match status" value="1"/>
</dbReference>
<dbReference type="InterPro" id="IPR024743">
    <property type="entry name" value="Dynein_HC_stalk"/>
</dbReference>
<feature type="region of interest" description="Disordered" evidence="15">
    <location>
        <begin position="887"/>
        <end position="919"/>
    </location>
</feature>
<dbReference type="FunFam" id="3.40.50.300:FF:000063">
    <property type="entry name" value="dynein heavy chain 6, axonemal"/>
    <property type="match status" value="1"/>
</dbReference>
<accession>A0A6L2PR03</accession>
<dbReference type="Gene3D" id="1.20.920.20">
    <property type="match status" value="1"/>
</dbReference>
<feature type="domain" description="Dynein heavy chain linker" evidence="18">
    <location>
        <begin position="1444"/>
        <end position="1848"/>
    </location>
</feature>
<dbReference type="Pfam" id="PF03028">
    <property type="entry name" value="Dynein_heavy"/>
    <property type="match status" value="1"/>
</dbReference>
<dbReference type="OrthoDB" id="447173at2759"/>
<keyword evidence="11" id="KW-0505">Motor protein</keyword>
<feature type="domain" description="Dynein heavy chain hydrolytic ATP-binding dynein motor region" evidence="19">
    <location>
        <begin position="1983"/>
        <end position="2301"/>
    </location>
</feature>
<dbReference type="FunFam" id="1.20.920.20:FF:000003">
    <property type="entry name" value="Dynein axonemal heavy chain 17"/>
    <property type="match status" value="1"/>
</dbReference>
<feature type="domain" description="Dynein heavy chain coiled coil stalk" evidence="20">
    <location>
        <begin position="3214"/>
        <end position="3556"/>
    </location>
</feature>
<dbReference type="FunFam" id="3.10.490.20:FF:000002">
    <property type="entry name" value="Dynein axonemal heavy chain 17"/>
    <property type="match status" value="1"/>
</dbReference>
<dbReference type="InterPro" id="IPR035706">
    <property type="entry name" value="AAA_9"/>
</dbReference>
<dbReference type="GO" id="GO:0008569">
    <property type="term" value="F:minus-end-directed microtubule motor activity"/>
    <property type="evidence" value="ECO:0007669"/>
    <property type="project" value="InterPro"/>
</dbReference>
<reference evidence="28" key="1">
    <citation type="submission" date="2020-01" db="EMBL/GenBank/DDBJ databases">
        <title>Draft genome sequence of the Termite Coptotermes fromosanus.</title>
        <authorList>
            <person name="Itakura S."/>
            <person name="Yosikawa Y."/>
            <person name="Umezawa K."/>
        </authorList>
    </citation>
    <scope>NUCLEOTIDE SEQUENCE [LARGE SCALE GENOMIC DNA]</scope>
</reference>
<dbReference type="Pfam" id="PF12774">
    <property type="entry name" value="AAA_6"/>
    <property type="match status" value="1"/>
</dbReference>
<evidence type="ECO:0000259" key="24">
    <source>
        <dbReference type="Pfam" id="PF17857"/>
    </source>
</evidence>
<keyword evidence="4" id="KW-0493">Microtubule</keyword>
<evidence type="ECO:0000256" key="5">
    <source>
        <dbReference type="ARBA" id="ARBA00022737"/>
    </source>
</evidence>
<name>A0A6L2PR03_COPFO</name>
<dbReference type="InterPro" id="IPR042228">
    <property type="entry name" value="Dynein_linker_3"/>
</dbReference>
<dbReference type="PANTHER" id="PTHR46532">
    <property type="entry name" value="MALE FERTILITY FACTOR KL5"/>
    <property type="match status" value="1"/>
</dbReference>
<evidence type="ECO:0000259" key="25">
    <source>
        <dbReference type="Pfam" id="PF18198"/>
    </source>
</evidence>
<dbReference type="FunFam" id="3.20.180.20:FF:000001">
    <property type="entry name" value="Dynein axonemal heavy chain 5"/>
    <property type="match status" value="1"/>
</dbReference>
<gene>
    <name evidence="27" type="ORF">Cfor_07652</name>
</gene>
<evidence type="ECO:0000259" key="16">
    <source>
        <dbReference type="Pfam" id="PF03028"/>
    </source>
</evidence>
<feature type="compositionally biased region" description="Basic and acidic residues" evidence="15">
    <location>
        <begin position="887"/>
        <end position="896"/>
    </location>
</feature>
<feature type="domain" description="Dynein heavy chain ATP-binding dynein motor region" evidence="22">
    <location>
        <begin position="3583"/>
        <end position="3765"/>
    </location>
</feature>
<dbReference type="Pfam" id="PF12777">
    <property type="entry name" value="MT"/>
    <property type="match status" value="1"/>
</dbReference>
<evidence type="ECO:0000256" key="10">
    <source>
        <dbReference type="ARBA" id="ARBA00023069"/>
    </source>
</evidence>
<evidence type="ECO:0000256" key="13">
    <source>
        <dbReference type="ARBA" id="ARBA00023273"/>
    </source>
</evidence>
<evidence type="ECO:0000259" key="22">
    <source>
        <dbReference type="Pfam" id="PF12781"/>
    </source>
</evidence>
<dbReference type="InterPro" id="IPR043157">
    <property type="entry name" value="Dynein_AAA1S"/>
</dbReference>
<dbReference type="Pfam" id="PF08393">
    <property type="entry name" value="DHC_N2"/>
    <property type="match status" value="1"/>
</dbReference>
<comment type="similarity">
    <text evidence="2">Belongs to the dynein heavy chain family.</text>
</comment>
<dbReference type="FunFam" id="1.10.287.2620:FF:000004">
    <property type="entry name" value="Dynein axonemal heavy chain 17"/>
    <property type="match status" value="1"/>
</dbReference>
<dbReference type="InterPro" id="IPR042219">
    <property type="entry name" value="AAA_lid_11_sf"/>
</dbReference>
<dbReference type="FunFam" id="1.10.8.1220:FF:000001">
    <property type="entry name" value="Dynein axonemal heavy chain 5"/>
    <property type="match status" value="1"/>
</dbReference>
<dbReference type="FunFam" id="1.20.140.100:FF:000001">
    <property type="entry name" value="dynein heavy chain 17, axonemal"/>
    <property type="match status" value="1"/>
</dbReference>
<feature type="domain" description="Dynein heavy chain AAA module D4" evidence="21">
    <location>
        <begin position="2941"/>
        <end position="3200"/>
    </location>
</feature>
<dbReference type="Pfam" id="PF08385">
    <property type="entry name" value="DHC_N1"/>
    <property type="match status" value="1"/>
</dbReference>
<dbReference type="Gene3D" id="1.20.1270.280">
    <property type="match status" value="1"/>
</dbReference>
<evidence type="ECO:0000256" key="3">
    <source>
        <dbReference type="ARBA" id="ARBA00022490"/>
    </source>
</evidence>
<dbReference type="Pfam" id="PF12781">
    <property type="entry name" value="AAA_9"/>
    <property type="match status" value="1"/>
</dbReference>
<organism evidence="27 28">
    <name type="scientific">Coptotermes formosanus</name>
    <name type="common">Formosan subterranean termite</name>
    <dbReference type="NCBI Taxonomy" id="36987"/>
    <lineage>
        <taxon>Eukaryota</taxon>
        <taxon>Metazoa</taxon>
        <taxon>Ecdysozoa</taxon>
        <taxon>Arthropoda</taxon>
        <taxon>Hexapoda</taxon>
        <taxon>Insecta</taxon>
        <taxon>Pterygota</taxon>
        <taxon>Neoptera</taxon>
        <taxon>Polyneoptera</taxon>
        <taxon>Dictyoptera</taxon>
        <taxon>Blattodea</taxon>
        <taxon>Blattoidea</taxon>
        <taxon>Termitoidae</taxon>
        <taxon>Rhinotermitidae</taxon>
        <taxon>Coptotermes</taxon>
    </lineage>
</organism>
<evidence type="ECO:0000256" key="2">
    <source>
        <dbReference type="ARBA" id="ARBA00008887"/>
    </source>
</evidence>
<dbReference type="GO" id="GO:0097729">
    <property type="term" value="C:9+2 motile cilium"/>
    <property type="evidence" value="ECO:0007669"/>
    <property type="project" value="UniProtKB-ARBA"/>
</dbReference>
<dbReference type="Pfam" id="PF18198">
    <property type="entry name" value="AAA_lid_11"/>
    <property type="match status" value="1"/>
</dbReference>
<dbReference type="Gene3D" id="1.10.8.1220">
    <property type="match status" value="1"/>
</dbReference>
<feature type="coiled-coil region" evidence="14">
    <location>
        <begin position="3812"/>
        <end position="3842"/>
    </location>
</feature>
<dbReference type="PANTHER" id="PTHR46532:SF11">
    <property type="entry name" value="DYNEIN AXONEMAL HEAVY CHAIN 12"/>
    <property type="match status" value="1"/>
</dbReference>
<keyword evidence="5" id="KW-0677">Repeat</keyword>
<dbReference type="Gene3D" id="3.20.180.20">
    <property type="entry name" value="Dynein heavy chain, N-terminal domain 2"/>
    <property type="match status" value="1"/>
</dbReference>
<dbReference type="FunFam" id="1.10.8.710:FF:000002">
    <property type="entry name" value="dynein heavy chain 17, axonemal"/>
    <property type="match status" value="1"/>
</dbReference>
<evidence type="ECO:0000259" key="20">
    <source>
        <dbReference type="Pfam" id="PF12777"/>
    </source>
</evidence>
<evidence type="ECO:0000313" key="28">
    <source>
        <dbReference type="Proteomes" id="UP000502823"/>
    </source>
</evidence>
<comment type="caution">
    <text evidence="27">The sequence shown here is derived from an EMBL/GenBank/DDBJ whole genome shotgun (WGS) entry which is preliminary data.</text>
</comment>
<dbReference type="Gene3D" id="1.10.8.720">
    <property type="entry name" value="Region D6 of dynein motor"/>
    <property type="match status" value="1"/>
</dbReference>
<dbReference type="FunFam" id="1.20.1270.280:FF:000003">
    <property type="entry name" value="Dynein axonemal heavy chain 17"/>
    <property type="match status" value="1"/>
</dbReference>
<keyword evidence="13" id="KW-0966">Cell projection</keyword>
<evidence type="ECO:0000256" key="4">
    <source>
        <dbReference type="ARBA" id="ARBA00022701"/>
    </source>
</evidence>
<dbReference type="Gene3D" id="1.20.920.30">
    <property type="match status" value="1"/>
</dbReference>
<dbReference type="Pfam" id="PF12780">
    <property type="entry name" value="AAA_8"/>
    <property type="match status" value="1"/>
</dbReference>
<dbReference type="InterPro" id="IPR027417">
    <property type="entry name" value="P-loop_NTPase"/>
</dbReference>
<dbReference type="InterPro" id="IPR041228">
    <property type="entry name" value="Dynein_C"/>
</dbReference>
<dbReference type="Pfam" id="PF17857">
    <property type="entry name" value="AAA_lid_1"/>
    <property type="match status" value="1"/>
</dbReference>
<dbReference type="Gene3D" id="3.40.50.300">
    <property type="entry name" value="P-loop containing nucleotide triphosphate hydrolases"/>
    <property type="match status" value="5"/>
</dbReference>
<dbReference type="FunFam" id="3.40.50.300:FF:002141">
    <property type="entry name" value="Dynein heavy chain"/>
    <property type="match status" value="1"/>
</dbReference>
<dbReference type="SUPFAM" id="SSF52540">
    <property type="entry name" value="P-loop containing nucleoside triphosphate hydrolases"/>
    <property type="match status" value="4"/>
</dbReference>
<feature type="domain" description="Dynein heavy chain C-terminal" evidence="26">
    <location>
        <begin position="4358"/>
        <end position="4652"/>
    </location>
</feature>
<dbReference type="InterPro" id="IPR041589">
    <property type="entry name" value="DNAH3_AAA_lid_1"/>
</dbReference>
<dbReference type="FunFam" id="3.40.50.300:FF:000049">
    <property type="entry name" value="Dynein, axonemal, heavy chain 5"/>
    <property type="match status" value="1"/>
</dbReference>
<dbReference type="GO" id="GO:0007018">
    <property type="term" value="P:microtubule-based movement"/>
    <property type="evidence" value="ECO:0007669"/>
    <property type="project" value="InterPro"/>
</dbReference>
<dbReference type="InterPro" id="IPR004273">
    <property type="entry name" value="Dynein_heavy_D6_P-loop"/>
</dbReference>
<feature type="domain" description="Dynein heavy chain 3 AAA+ lid" evidence="24">
    <location>
        <begin position="2797"/>
        <end position="2892"/>
    </location>
</feature>
<keyword evidence="7" id="KW-0067">ATP-binding</keyword>
<dbReference type="GO" id="GO:0005874">
    <property type="term" value="C:microtubule"/>
    <property type="evidence" value="ECO:0007669"/>
    <property type="project" value="UniProtKB-KW"/>
</dbReference>
<dbReference type="GO" id="GO:0045505">
    <property type="term" value="F:dynein intermediate chain binding"/>
    <property type="evidence" value="ECO:0007669"/>
    <property type="project" value="InterPro"/>
</dbReference>
<feature type="domain" description="Dynein heavy chain AAA lid" evidence="25">
    <location>
        <begin position="4215"/>
        <end position="4351"/>
    </location>
</feature>
<dbReference type="Gene3D" id="1.10.472.130">
    <property type="match status" value="1"/>
</dbReference>
<protein>
    <submittedName>
        <fullName evidence="27">Uncharacterized protein</fullName>
    </submittedName>
</protein>
<dbReference type="Pfam" id="PF12775">
    <property type="entry name" value="AAA_7"/>
    <property type="match status" value="1"/>
</dbReference>
<dbReference type="Gene3D" id="1.10.8.710">
    <property type="match status" value="1"/>
</dbReference>
<feature type="domain" description="Dynein heavy chain tail" evidence="17">
    <location>
        <begin position="216"/>
        <end position="790"/>
    </location>
</feature>
<evidence type="ECO:0000256" key="7">
    <source>
        <dbReference type="ARBA" id="ARBA00022840"/>
    </source>
</evidence>
<dbReference type="GO" id="GO:0051959">
    <property type="term" value="F:dynein light intermediate chain binding"/>
    <property type="evidence" value="ECO:0007669"/>
    <property type="project" value="InterPro"/>
</dbReference>
<evidence type="ECO:0000259" key="23">
    <source>
        <dbReference type="Pfam" id="PF17852"/>
    </source>
</evidence>
<evidence type="ECO:0000256" key="8">
    <source>
        <dbReference type="ARBA" id="ARBA00023017"/>
    </source>
</evidence>
<dbReference type="FunFam" id="3.40.50.300:FF:000945">
    <property type="entry name" value="Dynein axonemal heavy chain 9"/>
    <property type="match status" value="1"/>
</dbReference>
<dbReference type="Gene3D" id="1.20.140.100">
    <property type="entry name" value="Dynein heavy chain, N-terminal domain 2"/>
    <property type="match status" value="1"/>
</dbReference>
<proteinExistence type="inferred from homology"/>
<dbReference type="FunCoup" id="A0A6L2PR03">
    <property type="interactions" value="35"/>
</dbReference>
<dbReference type="EMBL" id="BLKM01000519">
    <property type="protein sequence ID" value="GFG35051.1"/>
    <property type="molecule type" value="Genomic_DNA"/>
</dbReference>
<evidence type="ECO:0000256" key="14">
    <source>
        <dbReference type="SAM" id="Coils"/>
    </source>
</evidence>
<feature type="domain" description="Dynein heavy chain region D6 P-loop" evidence="16">
    <location>
        <begin position="4063"/>
        <end position="4183"/>
    </location>
</feature>
<dbReference type="Gene3D" id="1.10.287.2620">
    <property type="match status" value="1"/>
</dbReference>
<dbReference type="InterPro" id="IPR035699">
    <property type="entry name" value="AAA_6"/>
</dbReference>
<dbReference type="Proteomes" id="UP000502823">
    <property type="component" value="Unassembled WGS sequence"/>
</dbReference>
<evidence type="ECO:0000256" key="15">
    <source>
        <dbReference type="SAM" id="MobiDB-lite"/>
    </source>
</evidence>
<dbReference type="Gene3D" id="1.20.58.1120">
    <property type="match status" value="1"/>
</dbReference>
<dbReference type="FunFam" id="1.20.920.30:FF:000003">
    <property type="entry name" value="Dynein axonemal heavy chain 17"/>
    <property type="match status" value="1"/>
</dbReference>
<feature type="coiled-coil region" evidence="14">
    <location>
        <begin position="3435"/>
        <end position="3476"/>
    </location>
</feature>
<dbReference type="InterPro" id="IPR026983">
    <property type="entry name" value="DHC"/>
</dbReference>
<dbReference type="InterPro" id="IPR042222">
    <property type="entry name" value="Dynein_2_N"/>
</dbReference>
<evidence type="ECO:0000256" key="1">
    <source>
        <dbReference type="ARBA" id="ARBA00004430"/>
    </source>
</evidence>
<dbReference type="InterPro" id="IPR041466">
    <property type="entry name" value="Dynein_AAA5_ext"/>
</dbReference>
<dbReference type="Gene3D" id="3.10.490.20">
    <property type="match status" value="1"/>
</dbReference>
<dbReference type="InterPro" id="IPR013602">
    <property type="entry name" value="Dynein_heavy_linker"/>
</dbReference>
<dbReference type="GO" id="GO:0005858">
    <property type="term" value="C:axonemal dynein complex"/>
    <property type="evidence" value="ECO:0007669"/>
    <property type="project" value="TreeGrafter"/>
</dbReference>
<evidence type="ECO:0000313" key="27">
    <source>
        <dbReference type="EMBL" id="GFG35051.1"/>
    </source>
</evidence>
<evidence type="ECO:0000256" key="11">
    <source>
        <dbReference type="ARBA" id="ARBA00023175"/>
    </source>
</evidence>
<keyword evidence="28" id="KW-1185">Reference proteome</keyword>
<keyword evidence="9 14" id="KW-0175">Coiled coil</keyword>
<evidence type="ECO:0000259" key="21">
    <source>
        <dbReference type="Pfam" id="PF12780"/>
    </source>
</evidence>
<keyword evidence="3" id="KW-0963">Cytoplasm</keyword>
<evidence type="ECO:0000259" key="17">
    <source>
        <dbReference type="Pfam" id="PF08385"/>
    </source>
</evidence>
<evidence type="ECO:0000259" key="19">
    <source>
        <dbReference type="Pfam" id="PF12774"/>
    </source>
</evidence>
<feature type="region of interest" description="Disordered" evidence="15">
    <location>
        <begin position="1"/>
        <end position="28"/>
    </location>
</feature>
<evidence type="ECO:0000256" key="12">
    <source>
        <dbReference type="ARBA" id="ARBA00023212"/>
    </source>
</evidence>
<feature type="domain" description="Dynein heavy chain AAA 5 extension" evidence="23">
    <location>
        <begin position="2458"/>
        <end position="2577"/>
    </location>
</feature>
<dbReference type="InterPro" id="IPR043160">
    <property type="entry name" value="Dynein_C_barrel"/>
</dbReference>
<evidence type="ECO:0000259" key="26">
    <source>
        <dbReference type="Pfam" id="PF18199"/>
    </source>
</evidence>
<evidence type="ECO:0000256" key="6">
    <source>
        <dbReference type="ARBA" id="ARBA00022741"/>
    </source>
</evidence>
<dbReference type="FunFam" id="1.20.58.1120:FF:000002">
    <property type="entry name" value="Dynein heavy chain 9, axonemal"/>
    <property type="match status" value="1"/>
</dbReference>
<dbReference type="InterPro" id="IPR013594">
    <property type="entry name" value="Dynein_heavy_tail"/>
</dbReference>
<dbReference type="Pfam" id="PF17852">
    <property type="entry name" value="Dynein_AAA_lid"/>
    <property type="match status" value="1"/>
</dbReference>
<feature type="compositionally biased region" description="Basic and acidic residues" evidence="15">
    <location>
        <begin position="1"/>
        <end position="19"/>
    </location>
</feature>
<dbReference type="InterPro" id="IPR041658">
    <property type="entry name" value="AAA_lid_11"/>
</dbReference>
<dbReference type="GO" id="GO:0005524">
    <property type="term" value="F:ATP binding"/>
    <property type="evidence" value="ECO:0007669"/>
    <property type="project" value="UniProtKB-KW"/>
</dbReference>
<dbReference type="InParanoid" id="A0A6L2PR03"/>
<evidence type="ECO:0000256" key="9">
    <source>
        <dbReference type="ARBA" id="ARBA00023054"/>
    </source>
</evidence>
<dbReference type="FunFam" id="1.10.472.130:FF:000001">
    <property type="entry name" value="Dynein, axonemal, heavy chain 9"/>
    <property type="match status" value="1"/>
</dbReference>
<evidence type="ECO:0000259" key="18">
    <source>
        <dbReference type="Pfam" id="PF08393"/>
    </source>
</evidence>
<feature type="compositionally biased region" description="Acidic residues" evidence="15">
    <location>
        <begin position="897"/>
        <end position="906"/>
    </location>
</feature>
<sequence>MASKYREDVSMEEDAKSETKGTAAEDEEDPRLEFMFSYLQTSLRLKPDKWAKLLGNKESAKYIHDFLQRPDIQVLVLAGSSSGVLQPMHSFPSASSRSKSCYFIRKTAEPVTKENFRNVLIFGDVAAKPVDQLAVVVQEVFVPLLSNPKNQSNWPRVVTEDVMKHIYELKNVVYEVRGKLNGQTLLPMPIGIERVHEVEQTIIESKGKSVDLYLKSAIEGIVIKWAIQIDEVLKEDSSCAFVKQSNPTPRFEIDFWNSRLKNLECIYDQLRDPRVKKMASILQLTDSAYFSCFKMQFHNIVAAVTEARDITLYLKPLVKHFDLLENTDFKDAQSLLRPLVHCVALVWANSRYYCTSNKIITLIREIANLLIQEATRFLDPGSLFHREIDETREHVENCIKMLVSFRTIFEEYQSKLHTFFPKGVQPIPWVFHPRAVFERMIQYVNRLKIIENFFATSMEFLKLEKVEIGGLKGRLLGTKVAGVLSQFHETFAVFGGIVYDPLDPEDEGFVQDYALFMEKVEDMDRKLAAIFCQAFDDCHNLDSIYKLIFVGGSLLHRPIIKALVTPKYNVFVTMLGEEMATVKEIFDRQVEFYNKNGYMTVDKYLPPVAGALHWIHKLRQRIVVPTEIVKELELAVIQSPDFHYQIHKYNVMRGHLDELEGKIFSKWTAHVPEQCVKNLEKPLMIQEEDTLELSLNFDNELVAILREVHYLKMMDKEGIPIEALTLFDHAETLHQWTINLNRVIEWYNNIRQNTLPVEYALIDHEIQEIDSLISEVLGTLTWNSENVWTYVQQIRTLVEDLQGRILKAQLNVEKIHNLINTWSLTPLFERKDCKKENLIFLDDHDERVARRYKEMRDVSTRIHQLMDENYRLFFNIKIPELEVVEKEPSDERRLEAEEKEDEEYEDELGKGGGLEDSVLEKDKLGEVEVDGGLMGVGKKISVAMHTYGAPITVPLSSTRWPAAHRCTLEVTQVEPKHDAELQSALFLQSLRTAEGPECWEEEEPMFLNETESEYPDLKPEMQVKWKNYEMYVDDIVSDGLFNTIACSMSLFMDEMEPGRASFPLCEVALHLQEPNIVFVPTLNPQDSEGFYHLIESLLNDIMQMSHLVRRVTKYSSEPNYKSDMDGNSDLKDMITETLRRVHLAMTSAVEYRSSFDLHSYLWLDDRHVFLKQFLIYGHQLSPEELEIMATAAANEEFPGLKENPSTTSQFKEQIDYYDSLYAQLEKMENEKIFDTWFKVDVRPFKQALLNAVCKWGNLFKQHLVDHVTNSLQELEDFITDADKGLLTPVQEGDYEGLLRVMGFLYHVRERQVTTDEMFGPIREIINMLKIYDVEFSEETYLKLQELPEKWTNTKKIAITVKQNVAPLMAAEVTLIRKRITFFDIRQTQFRETFRKSLLFKFECPTVYTMLDKTDDAIIAFETEMATLAKQASLFDVNVPDFKQLKMCRKEIKMLKTLWDYVHVVRSCMNEWKKTPWKKIDVENMDVECKKYSKEIRALDKDMRGWNTYIMVESMIKNILTALRAVTELQNPAIRERHWQQLMAATKVKFVMADKTTLADLLALNLHEYEEDVKSIVDQAVKEMSMEKVLKELNATWSGMQFEKEIHPRTNCTVIRASEELIETLEENQVALQNLMTSKYIAYFLEEVSDWQRKLSNADQVIQVWIEVQRTWMHLESIFIGSEDIRKQLPEDSKRFDQIDRQFRVLLEDIIRTLNVVQATNKLGLFEKLEALQKDLTVCEKALAEYLETKRLAYPRFYFISSADLLDILSNGNQPELVARHLTKLYDSVSKLKFEQSDGRNTKNAIAVWAKDGEFVNFSAVCDCSGKVEVWLNRLTDTMKRTVRHYFGEAVVSYEDSPREKWIFDYPAQVSLCGTQIWWTTEVNLAFARLDEGYENAMKDYNKKQITQLNTLICLLLGDLTNEDRQKIMTICTIDVHSRDVVAKIISAKIENASAFQWQSQLRHRWDEKIKDCFCNICDAQFRYAYEYLGNTSRLVITPLTDRCYITLTQSLHLIMGGAPAGPAGTGKTETTKDLGRAIGIMVYVFNCSEQMDYKSCANIYKGLAQTGAWGCFDEFNRISIEVLSVVAVQVKTVLDAIKSKKAKFNFFGNVIALVPTVGLFITMNPAIPATVYSVPCAMVVPDFELICEIMLVAEGFQEARILARKFITLYTLCQELLSKQDHYDWGLRAIKSVLVVAGSLKRGDRGRPEDQVLMRALRDFNIPKIVTDDVPIFMGLIGDLFPALDVPRKRDIDFEKMVKQAAIDLQLQPEDNFILKIVQLEELLEVRHSVFIVGNAGTGKTMIWRTLFKAYQNQRRKPVYNDLNPKAVTNNELFGIINPATREWKDGLIPVLFRDQANMTGDGPKWILLDGDIDPMWIESLNTVMDDNKVLTLASNERIALTKMMRLIFEIASLRTATPATVSRAGILYINPQDLGWNPFVTSWTDQRQQQSEKVNLTVLFDKYVPPCLEVCRSKFRKITPIADIAHIHMLCHLLDCLLTPANTPGDCPKEWYEIYFVFACVWAFGSALCQDQVADYRVEFSKWWTNEFKTVKYPAEGTVFNYYIDRETKRFLPWNNMVKPYDLDYDVPLQATIVPTSDTTCIRYFMDLLMAKKLPVMLVGPAGAGKSVIVAEKLLSLPESFAVTNVPFNFYTTSEMLQKVLEKPLEKKAGRNYGPPGNKTMVYFIDDMNMPEVDAYGTVQPHTLIRQFMDYGHWYVYDRVKLQLKDIHSCQYVSCMNPTAGSFAINPRLQRHFCVFALNLPTGEPLTRIYTEILSQHLSNPQLKFPPAVGQAAPLLITAALSLHQKMSQQFLPTASKFHYIFNLRDLSNIFQGMLYSTAESVTTHTELLRLWMHEASRVYRDKLVDGNDLDNYEKLVLDTIKKGGFEDLDEGELFSRPLIYCHFAEGIGEAKYLPVKSWEQLTKILQEALSQYNDLVAAMNLVLFEDAMYHVCHITRIFEGPRGNALLVGVGGSGKQSLARLAAFISSLEVFQIQLRKGYSVQDMKTDLSGLYTKAGLKSVGIVFLMTDAQVAEERFLVLVNDMLASGEIPDLFADDEVENIVAALRNEVKSIGLQDTRENCWRFFIDRVRHQMKVVLCFSPVGSTLRVRARKFPSLTNCTAVDWFHEWPQEALESVSAQFLQETEDLPEELQRSVSLFMAYVHTSVNDMSQKYLENERRYNYTTPKTFLEQIHLYRKLLSEKTEDLQGRIARLENGLEKLKTTAVQVEELKVVLAEQEVELNLRNIAADKLIQVVGIETEKVSKEKAYAAEEEKKVRVIEEDVSIKQKVCEEDLRKTEPALIAAQDALNTLNKTNLTELKSFGSPPPAVVNVTAAVLVLFSNKGRIPKDRSWKACKSMMGKVDAFLENLIHYPKEEIQPDVYKAVQEYIKDPEFVPEKVLSKSFAAAGLCAWVTNIIKFYDVFVVVEPKRRALNQANAELSAAQDRLRFLNDQIESLEEQLSTLTAEFQEATNAKLKCQAEADATANSIDLANRLVTGLASENVRWRESVANFRKQLLTLPGDILMVTAFISYVGSFTRMYRIDLLKKYWEPFLKKLVPAIPITADLEPMELLTDDAQIAQWNNEGLPNDRMSAENATVLTNSERWPLMIDPQLQGIKWIKNKYGSELKVIRFSHKHYLDVIESALADGSTVLLENIGETVDAVLDPLLGRNLIKRGRAVRIGDKEMDYNSKFRLILHTKLANPHYKPEMQAQTTIINFTVTRDGLEEQLLAEVVKAERPDLEKLRSELTKQQNDFKITVKVLALMENLYMKFRTLNCNIYNQCCLMSECWSVFSCLIASQCDTALVINLETTKKTADEIEIKVEEAKVTSRKIDEAREQYRAAATRASLLYFILNDLHKINPIYQFSLKAFSVVFQNAMARAAKSDDLTQRVANLLDSISYMVFKYTSRGLFECDKLIFMAQMTFQILLTSKEIDPVELDFLLRFPVTPNVTSPVDFITNTSWGAIKSLSLMMEFKNLDRDIEASAKRWRKFVDSEYPEKEKFPQEWKNKSAIQKLCLMRALRPDRMIYAIKAFVEEKLGTKFTESRSVEFARSFEETSPTTPVFFILSPGVDPLKDVEKLGKKMGFTIDKRNFHNVSLGQGQETVAEHAMEVASCHGHWVILQNIHLVQAWLPTLEKKMEQCEEGAHPKYRLFMSAEPAPCPEFHIIPQGLLESSIKITNEPPSGMLANIHKALDNFNQETLEMCSKEAEFKAILFVLCYFHAVVNERRKFGAQGWNRIYPFSVGDLTISVNVLYNYLENSSKIPWEDLRYLFGEIMYGGHITDDWDRRLCRTFLQEWLQDHLLDSELLLAPGFPAPPNMDYTGYHKYIDDALPDESPYLYGLHPNAEIGFLTTASETLFRTVFEMQPRDSGAAGATNVTREEKVKQVMEEISDKIPESFNIAEIMAKVEERTPYIIVAFQECERMNFLMAELKRSLKELELGLKGELTITEEMEALESCLFLDQVPPNWTKCAYPSMLTLGPWFADLMLRLKELEAWSTDFNLPATVWLAGFFNPQSFLTAIMQSTARKNEWPLDKMCLHCEVTKKHRDDFTTAPREGAYVHGLFMEGARWDSQTGCIVESRLKDLFPVMPVIFIKAITQDKQDLRNMYECPVYKTRIRGPTFVWTFNLKTKEKAAKWTVAGVAILLQI</sequence>
<dbReference type="FunFam" id="3.40.50.300:FF:000411">
    <property type="entry name" value="dynein heavy chain 17, axonemal"/>
    <property type="match status" value="1"/>
</dbReference>
<keyword evidence="8" id="KW-0243">Dynein</keyword>
<comment type="subcellular location">
    <subcellularLocation>
        <location evidence="1">Cytoplasm</location>
        <location evidence="1">Cytoskeleton</location>
        <location evidence="1">Cilium axoneme</location>
    </subcellularLocation>
</comment>
<dbReference type="Pfam" id="PF18199">
    <property type="entry name" value="Dynein_C"/>
    <property type="match status" value="1"/>
</dbReference>
<dbReference type="InterPro" id="IPR024317">
    <property type="entry name" value="Dynein_heavy_chain_D4_dom"/>
</dbReference>
<feature type="coiled-coil region" evidence="14">
    <location>
        <begin position="3198"/>
        <end position="3232"/>
    </location>
</feature>
<keyword evidence="6" id="KW-0547">Nucleotide-binding</keyword>
<keyword evidence="12" id="KW-0206">Cytoskeleton</keyword>
<keyword evidence="10" id="KW-0969">Cilium</keyword>